<accession>A0AA86U1M8</accession>
<protein>
    <submittedName>
        <fullName evidence="3">Hypothetical_protein</fullName>
    </submittedName>
</protein>
<evidence type="ECO:0000313" key="2">
    <source>
        <dbReference type="EMBL" id="CAI9934917.1"/>
    </source>
</evidence>
<evidence type="ECO:0000313" key="3">
    <source>
        <dbReference type="EMBL" id="CAL6019913.1"/>
    </source>
</evidence>
<dbReference type="EMBL" id="CAXDID020000368">
    <property type="protein sequence ID" value="CAL6082814.1"/>
    <property type="molecule type" value="Genomic_DNA"/>
</dbReference>
<dbReference type="AlphaFoldDB" id="A0AA86U1M8"/>
<reference evidence="3 5" key="2">
    <citation type="submission" date="2024-07" db="EMBL/GenBank/DDBJ databases">
        <authorList>
            <person name="Akdeniz Z."/>
        </authorList>
    </citation>
    <scope>NUCLEOTIDE SEQUENCE [LARGE SCALE GENOMIC DNA]</scope>
</reference>
<comment type="caution">
    <text evidence="2">The sequence shown here is derived from an EMBL/GenBank/DDBJ whole genome shotgun (WGS) entry which is preliminary data.</text>
</comment>
<name>A0AA86U1M8_9EUKA</name>
<dbReference type="EMBL" id="CATOUU010000590">
    <property type="protein sequence ID" value="CAI9934917.1"/>
    <property type="molecule type" value="Genomic_DNA"/>
</dbReference>
<gene>
    <name evidence="2" type="ORF">HINF_LOCUS22562</name>
    <name evidence="3" type="ORF">HINF_LOCUS27176</name>
    <name evidence="1" type="ORF">HINF_LOCUS580</name>
    <name evidence="4" type="ORF">HINF_LOCUS61423</name>
</gene>
<reference evidence="2" key="1">
    <citation type="submission" date="2023-06" db="EMBL/GenBank/DDBJ databases">
        <authorList>
            <person name="Kurt Z."/>
        </authorList>
    </citation>
    <scope>NUCLEOTIDE SEQUENCE</scope>
</reference>
<organism evidence="2">
    <name type="scientific">Hexamita inflata</name>
    <dbReference type="NCBI Taxonomy" id="28002"/>
    <lineage>
        <taxon>Eukaryota</taxon>
        <taxon>Metamonada</taxon>
        <taxon>Diplomonadida</taxon>
        <taxon>Hexamitidae</taxon>
        <taxon>Hexamitinae</taxon>
        <taxon>Hexamita</taxon>
    </lineage>
</organism>
<dbReference type="EMBL" id="CAXDID020000084">
    <property type="protein sequence ID" value="CAL6019913.1"/>
    <property type="molecule type" value="Genomic_DNA"/>
</dbReference>
<dbReference type="Proteomes" id="UP001642409">
    <property type="component" value="Unassembled WGS sequence"/>
</dbReference>
<proteinExistence type="predicted"/>
<keyword evidence="5" id="KW-1185">Reference proteome</keyword>
<sequence>MTFASLQDLAIQNPESAVFQISRLLLNFSASVSILLELPFLNLYVNTLNNLIRSDTADEYVSNLLLLLLSKSLFALNRFDDVLTVNKQHLRFSSNSLVKQCVLYQQTITMFKQNKYIEALKTAETALKTCNENEPLQLQIIESIIQIKTHLKEFDEKYTKLLLQKGCSRQIFSAFKAMVDLNINNQLVEQCVLKLETDTELQNITHVLHAKYLLQTNNKQQAQAKINKISQTNDQKILKDIQYIKNGINGQLDERNDYKSFKCKQLAETAIMSQKMNRSVSNTLRQDKSQEKANKVTNQCMILKQQWAQ</sequence>
<dbReference type="EMBL" id="CATOUU010000011">
    <property type="protein sequence ID" value="CAI9912935.1"/>
    <property type="molecule type" value="Genomic_DNA"/>
</dbReference>
<evidence type="ECO:0000313" key="1">
    <source>
        <dbReference type="EMBL" id="CAI9912935.1"/>
    </source>
</evidence>
<evidence type="ECO:0000313" key="4">
    <source>
        <dbReference type="EMBL" id="CAL6082814.1"/>
    </source>
</evidence>
<evidence type="ECO:0000313" key="5">
    <source>
        <dbReference type="Proteomes" id="UP001642409"/>
    </source>
</evidence>